<keyword evidence="1 3" id="KW-0732">Signal</keyword>
<evidence type="ECO:0000256" key="2">
    <source>
        <dbReference type="ARBA" id="ARBA00023157"/>
    </source>
</evidence>
<feature type="domain" description="EMI" evidence="4">
    <location>
        <begin position="63"/>
        <end position="145"/>
    </location>
</feature>
<dbReference type="OrthoDB" id="409374at2759"/>
<evidence type="ECO:0000313" key="5">
    <source>
        <dbReference type="EMBL" id="PIK38376.1"/>
    </source>
</evidence>
<protein>
    <submittedName>
        <fullName evidence="5">Putative multiple epidermal growth factor-like domains protein 6</fullName>
    </submittedName>
</protein>
<sequence length="145" mass="17111">MSTHIFLLVICSVLIQFEASLGQYSSRDTHGSSYNRYSGTEQYQYGGNRVSLQNQNDELGDGMPNTCPYQEEQMVATRQPCVRSYIKTVKIWRPDCGYTRRWCVGYERRTAYYTTYRLVYERQYVTKYKCCHGWSRMNGEQGCMY</sequence>
<dbReference type="AlphaFoldDB" id="A0A2G8JRI7"/>
<evidence type="ECO:0000259" key="4">
    <source>
        <dbReference type="PROSITE" id="PS51041"/>
    </source>
</evidence>
<keyword evidence="2" id="KW-1015">Disulfide bond</keyword>
<dbReference type="Proteomes" id="UP000230750">
    <property type="component" value="Unassembled WGS sequence"/>
</dbReference>
<dbReference type="EMBL" id="MRZV01001367">
    <property type="protein sequence ID" value="PIK38376.1"/>
    <property type="molecule type" value="Genomic_DNA"/>
</dbReference>
<accession>A0A2G8JRI7</accession>
<dbReference type="STRING" id="307972.A0A2G8JRI7"/>
<organism evidence="5 6">
    <name type="scientific">Stichopus japonicus</name>
    <name type="common">Sea cucumber</name>
    <dbReference type="NCBI Taxonomy" id="307972"/>
    <lineage>
        <taxon>Eukaryota</taxon>
        <taxon>Metazoa</taxon>
        <taxon>Echinodermata</taxon>
        <taxon>Eleutherozoa</taxon>
        <taxon>Echinozoa</taxon>
        <taxon>Holothuroidea</taxon>
        <taxon>Aspidochirotacea</taxon>
        <taxon>Aspidochirotida</taxon>
        <taxon>Stichopodidae</taxon>
        <taxon>Apostichopus</taxon>
    </lineage>
</organism>
<keyword evidence="6" id="KW-1185">Reference proteome</keyword>
<name>A0A2G8JRI7_STIJA</name>
<proteinExistence type="predicted"/>
<gene>
    <name evidence="5" type="ORF">BSL78_24789</name>
</gene>
<evidence type="ECO:0000256" key="1">
    <source>
        <dbReference type="ARBA" id="ARBA00022729"/>
    </source>
</evidence>
<feature type="non-terminal residue" evidence="5">
    <location>
        <position position="145"/>
    </location>
</feature>
<comment type="caution">
    <text evidence="5">The sequence shown here is derived from an EMBL/GenBank/DDBJ whole genome shotgun (WGS) entry which is preliminary data.</text>
</comment>
<feature type="chain" id="PRO_5013822545" evidence="3">
    <location>
        <begin position="23"/>
        <end position="145"/>
    </location>
</feature>
<evidence type="ECO:0000256" key="3">
    <source>
        <dbReference type="SAM" id="SignalP"/>
    </source>
</evidence>
<feature type="signal peptide" evidence="3">
    <location>
        <begin position="1"/>
        <end position="22"/>
    </location>
</feature>
<evidence type="ECO:0000313" key="6">
    <source>
        <dbReference type="Proteomes" id="UP000230750"/>
    </source>
</evidence>
<dbReference type="PROSITE" id="PS51041">
    <property type="entry name" value="EMI"/>
    <property type="match status" value="1"/>
</dbReference>
<dbReference type="InterPro" id="IPR011489">
    <property type="entry name" value="EMI_domain"/>
</dbReference>
<reference evidence="5 6" key="1">
    <citation type="journal article" date="2017" name="PLoS Biol.">
        <title>The sea cucumber genome provides insights into morphological evolution and visceral regeneration.</title>
        <authorList>
            <person name="Zhang X."/>
            <person name="Sun L."/>
            <person name="Yuan J."/>
            <person name="Sun Y."/>
            <person name="Gao Y."/>
            <person name="Zhang L."/>
            <person name="Li S."/>
            <person name="Dai H."/>
            <person name="Hamel J.F."/>
            <person name="Liu C."/>
            <person name="Yu Y."/>
            <person name="Liu S."/>
            <person name="Lin W."/>
            <person name="Guo K."/>
            <person name="Jin S."/>
            <person name="Xu P."/>
            <person name="Storey K.B."/>
            <person name="Huan P."/>
            <person name="Zhang T."/>
            <person name="Zhou Y."/>
            <person name="Zhang J."/>
            <person name="Lin C."/>
            <person name="Li X."/>
            <person name="Xing L."/>
            <person name="Huo D."/>
            <person name="Sun M."/>
            <person name="Wang L."/>
            <person name="Mercier A."/>
            <person name="Li F."/>
            <person name="Yang H."/>
            <person name="Xiang J."/>
        </authorList>
    </citation>
    <scope>NUCLEOTIDE SEQUENCE [LARGE SCALE GENOMIC DNA]</scope>
    <source>
        <strain evidence="5">Shaxun</strain>
        <tissue evidence="5">Muscle</tissue>
    </source>
</reference>